<feature type="region of interest" description="Disordered" evidence="6">
    <location>
        <begin position="148"/>
        <end position="214"/>
    </location>
</feature>
<dbReference type="SMART" id="SM00028">
    <property type="entry name" value="TPR"/>
    <property type="match status" value="4"/>
</dbReference>
<sequence>MMASPAVPILRVDKTPVRRAFNRPSPLSNSGELRMQGLSISSIPAYSSPQHLQAVKAAKTIDSLIVPTAAPSPRSALSRGLSSDRGHLRILSSDSNLQDSFRDSNSPSASLGSARKRLADSLVAAGEPVSHMQSAHNAFAIHSPNEEKSPMSVIQNPAVGFPSSHSVSSPSSAGANRKLNSRDSPSQRLKTPGTPGTPRSSSLRPHVPKRIEPTRELLFPPREGDSADLYSAARTTQQIQVDGEVTTYNPNRDGGFARPSTSPIKGVSKSLADFKMLAAACQRSGRTRQEGQAYYKMAVLYENKGLNKQSLECYERFLAIARRLQDFDSEVLALNCLGILCQRIGGAEYIERALEYHAAHLQLEDHEGRYAAHVNIGLAHMSLAAFDRAQHHFKEALQYAIRLENIEGESVALANLAKVSKVLGDVETAKACIERRVELAGMLNDNLANSESLSGLADFAMEDGDPVRASAFFDQARNNARHAGDVSAVKRVSVKLGISVGNSQFEDLVRQLGSQMRNSP</sequence>
<accession>A0A8K0AIN4</accession>
<dbReference type="InterPro" id="IPR051476">
    <property type="entry name" value="Bac_ResReg_Asp_Phosphatase"/>
</dbReference>
<dbReference type="AlphaFoldDB" id="A0A8K0AIN4"/>
<dbReference type="Pfam" id="PF13181">
    <property type="entry name" value="TPR_8"/>
    <property type="match status" value="1"/>
</dbReference>
<dbReference type="Proteomes" id="UP000799049">
    <property type="component" value="Unassembled WGS sequence"/>
</dbReference>
<dbReference type="EMBL" id="VRVR01000016">
    <property type="protein sequence ID" value="KAF0852790.1"/>
    <property type="molecule type" value="Genomic_DNA"/>
</dbReference>
<dbReference type="InterPro" id="IPR011990">
    <property type="entry name" value="TPR-like_helical_dom_sf"/>
</dbReference>
<keyword evidence="2" id="KW-0963">Cytoplasm</keyword>
<comment type="caution">
    <text evidence="7">The sequence shown here is derived from an EMBL/GenBank/DDBJ whole genome shotgun (WGS) entry which is preliminary data.</text>
</comment>
<evidence type="ECO:0000256" key="2">
    <source>
        <dbReference type="ARBA" id="ARBA00022490"/>
    </source>
</evidence>
<evidence type="ECO:0000313" key="8">
    <source>
        <dbReference type="Proteomes" id="UP000799049"/>
    </source>
</evidence>
<dbReference type="GO" id="GO:0003341">
    <property type="term" value="P:cilium movement"/>
    <property type="evidence" value="ECO:0007669"/>
    <property type="project" value="TreeGrafter"/>
</dbReference>
<organism evidence="7 8">
    <name type="scientific">Andalucia godoyi</name>
    <name type="common">Flagellate</name>
    <dbReference type="NCBI Taxonomy" id="505711"/>
    <lineage>
        <taxon>Eukaryota</taxon>
        <taxon>Discoba</taxon>
        <taxon>Jakobida</taxon>
        <taxon>Andalucina</taxon>
        <taxon>Andaluciidae</taxon>
        <taxon>Andalucia</taxon>
    </lineage>
</organism>
<dbReference type="PANTHER" id="PTHR46630">
    <property type="entry name" value="TETRATRICOPEPTIDE REPEAT PROTEIN 29"/>
    <property type="match status" value="1"/>
</dbReference>
<reference evidence="7" key="1">
    <citation type="submission" date="2019-09" db="EMBL/GenBank/DDBJ databases">
        <title>The Mitochondrial Proteome of the Jakobid, Andalucia godoyi, a Protist With the Most Gene-Rich and Bacteria-Like Mitochondrial Genome.</title>
        <authorList>
            <person name="Gray M.W."/>
            <person name="Burger G."/>
            <person name="Derelle R."/>
            <person name="Klimes V."/>
            <person name="Leger M."/>
            <person name="Sarrasin M."/>
            <person name="Vlcek C."/>
            <person name="Roger A.J."/>
            <person name="Elias M."/>
            <person name="Lang B.F."/>
        </authorList>
    </citation>
    <scope>NUCLEOTIDE SEQUENCE</scope>
    <source>
        <strain evidence="7">And28</strain>
    </source>
</reference>
<dbReference type="OrthoDB" id="286233at2759"/>
<evidence type="ECO:0000313" key="7">
    <source>
        <dbReference type="EMBL" id="KAF0852790.1"/>
    </source>
</evidence>
<gene>
    <name evidence="7" type="ORF">ANDGO_01087</name>
</gene>
<keyword evidence="8" id="KW-1185">Reference proteome</keyword>
<evidence type="ECO:0000256" key="5">
    <source>
        <dbReference type="ARBA" id="ARBA00040665"/>
    </source>
</evidence>
<dbReference type="GO" id="GO:0005929">
    <property type="term" value="C:cilium"/>
    <property type="evidence" value="ECO:0007669"/>
    <property type="project" value="TreeGrafter"/>
</dbReference>
<dbReference type="PANTHER" id="PTHR46630:SF1">
    <property type="entry name" value="TETRATRICOPEPTIDE REPEAT PROTEIN 29"/>
    <property type="match status" value="1"/>
</dbReference>
<comment type="subcellular location">
    <subcellularLocation>
        <location evidence="1">Cytoplasm</location>
    </subcellularLocation>
</comment>
<evidence type="ECO:0000256" key="1">
    <source>
        <dbReference type="ARBA" id="ARBA00004496"/>
    </source>
</evidence>
<evidence type="ECO:0000256" key="6">
    <source>
        <dbReference type="SAM" id="MobiDB-lite"/>
    </source>
</evidence>
<name>A0A8K0AIN4_ANDGO</name>
<dbReference type="GO" id="GO:0005737">
    <property type="term" value="C:cytoplasm"/>
    <property type="evidence" value="ECO:0007669"/>
    <property type="project" value="UniProtKB-SubCell"/>
</dbReference>
<dbReference type="Gene3D" id="1.25.40.10">
    <property type="entry name" value="Tetratricopeptide repeat domain"/>
    <property type="match status" value="1"/>
</dbReference>
<dbReference type="InterPro" id="IPR019734">
    <property type="entry name" value="TPR_rpt"/>
</dbReference>
<feature type="compositionally biased region" description="Low complexity" evidence="6">
    <location>
        <begin position="162"/>
        <end position="172"/>
    </location>
</feature>
<protein>
    <recommendedName>
        <fullName evidence="5">Tetratricopeptide repeat protein 29</fullName>
    </recommendedName>
</protein>
<dbReference type="SUPFAM" id="SSF48452">
    <property type="entry name" value="TPR-like"/>
    <property type="match status" value="2"/>
</dbReference>
<keyword evidence="4" id="KW-0802">TPR repeat</keyword>
<evidence type="ECO:0000256" key="4">
    <source>
        <dbReference type="ARBA" id="ARBA00022803"/>
    </source>
</evidence>
<evidence type="ECO:0000256" key="3">
    <source>
        <dbReference type="ARBA" id="ARBA00022737"/>
    </source>
</evidence>
<proteinExistence type="predicted"/>
<keyword evidence="3" id="KW-0677">Repeat</keyword>